<evidence type="ECO:0000313" key="1">
    <source>
        <dbReference type="EMBL" id="AFY84831.1"/>
    </source>
</evidence>
<name>K9TRR4_9CYAN</name>
<keyword evidence="2" id="KW-1185">Reference proteome</keyword>
<gene>
    <name evidence="1" type="ORF">Oscil6304_5342</name>
</gene>
<evidence type="ECO:0000313" key="2">
    <source>
        <dbReference type="Proteomes" id="UP000010367"/>
    </source>
</evidence>
<accession>K9TRR4</accession>
<dbReference type="Proteomes" id="UP000010367">
    <property type="component" value="Chromosome"/>
</dbReference>
<dbReference type="AlphaFoldDB" id="K9TRR4"/>
<organism evidence="1 2">
    <name type="scientific">Oscillatoria acuminata PCC 6304</name>
    <dbReference type="NCBI Taxonomy" id="56110"/>
    <lineage>
        <taxon>Bacteria</taxon>
        <taxon>Bacillati</taxon>
        <taxon>Cyanobacteriota</taxon>
        <taxon>Cyanophyceae</taxon>
        <taxon>Oscillatoriophycideae</taxon>
        <taxon>Oscillatoriales</taxon>
        <taxon>Oscillatoriaceae</taxon>
        <taxon>Oscillatoria</taxon>
    </lineage>
</organism>
<dbReference type="HOGENOM" id="CLU_144860_1_0_3"/>
<evidence type="ECO:0008006" key="3">
    <source>
        <dbReference type="Google" id="ProtNLM"/>
    </source>
</evidence>
<dbReference type="KEGG" id="oac:Oscil6304_5342"/>
<dbReference type="Gene3D" id="3.30.160.250">
    <property type="match status" value="1"/>
</dbReference>
<dbReference type="OrthoDB" id="428699at2"/>
<proteinExistence type="predicted"/>
<dbReference type="InParanoid" id="K9TRR4"/>
<dbReference type="eggNOG" id="COG1598">
    <property type="taxonomic scope" value="Bacteria"/>
</dbReference>
<protein>
    <recommendedName>
        <fullName evidence="3">HicB-like antitoxin of toxin-antitoxin system domain-containing protein</fullName>
    </recommendedName>
</protein>
<dbReference type="EMBL" id="CP003607">
    <property type="protein sequence ID" value="AFY84831.1"/>
    <property type="molecule type" value="Genomic_DNA"/>
</dbReference>
<sequence length="134" mass="14949">MTTDLLNIQVQKPAETSWNKINLTVLIAEKAEGGYQATVLGWSDCQGSGLTKEEAIANLNQALSTRLETTEIASLQIVNPNAEHPWMKLAGKYKDDPDFDEMLADIEALRQERDAEIEIMVEYNPQLDAEELGK</sequence>
<dbReference type="InterPro" id="IPR035069">
    <property type="entry name" value="TTHA1013/TTHA0281-like"/>
</dbReference>
<dbReference type="RefSeq" id="WP_015151443.1">
    <property type="nucleotide sequence ID" value="NC_019693.1"/>
</dbReference>
<dbReference type="SUPFAM" id="SSF143100">
    <property type="entry name" value="TTHA1013/TTHA0281-like"/>
    <property type="match status" value="1"/>
</dbReference>
<reference evidence="1 2" key="1">
    <citation type="submission" date="2012-06" db="EMBL/GenBank/DDBJ databases">
        <title>Finished chromosome of genome of Oscillatoria acuminata PCC 6304.</title>
        <authorList>
            <consortium name="US DOE Joint Genome Institute"/>
            <person name="Gugger M."/>
            <person name="Coursin T."/>
            <person name="Rippka R."/>
            <person name="Tandeau De Marsac N."/>
            <person name="Huntemann M."/>
            <person name="Wei C.-L."/>
            <person name="Han J."/>
            <person name="Detter J.C."/>
            <person name="Han C."/>
            <person name="Tapia R."/>
            <person name="Davenport K."/>
            <person name="Daligault H."/>
            <person name="Erkkila T."/>
            <person name="Gu W."/>
            <person name="Munk A.C.C."/>
            <person name="Teshima H."/>
            <person name="Xu Y."/>
            <person name="Chain P."/>
            <person name="Chen A."/>
            <person name="Krypides N."/>
            <person name="Mavromatis K."/>
            <person name="Markowitz V."/>
            <person name="Szeto E."/>
            <person name="Ivanova N."/>
            <person name="Mikhailova N."/>
            <person name="Ovchinnikova G."/>
            <person name="Pagani I."/>
            <person name="Pati A."/>
            <person name="Goodwin L."/>
            <person name="Peters L."/>
            <person name="Pitluck S."/>
            <person name="Woyke T."/>
            <person name="Kerfeld C."/>
        </authorList>
    </citation>
    <scope>NUCLEOTIDE SEQUENCE [LARGE SCALE GENOMIC DNA]</scope>
    <source>
        <strain evidence="1 2">PCC 6304</strain>
    </source>
</reference>
<dbReference type="STRING" id="56110.Oscil6304_5342"/>